<dbReference type="Proteomes" id="UP000030700">
    <property type="component" value="Unassembled WGS sequence"/>
</dbReference>
<dbReference type="GO" id="GO:0003841">
    <property type="term" value="F:1-acylglycerol-3-phosphate O-acyltransferase activity"/>
    <property type="evidence" value="ECO:0007669"/>
    <property type="project" value="TreeGrafter"/>
</dbReference>
<keyword evidence="2 4" id="KW-0012">Acyltransferase</keyword>
<dbReference type="HOGENOM" id="CLU_027938_4_5_0"/>
<protein>
    <submittedName>
        <fullName evidence="4">1-acyl-sn-glycerol-3-phosphate acyltransferase</fullName>
    </submittedName>
</protein>
<keyword evidence="5" id="KW-1185">Reference proteome</keyword>
<accession>A0A0S6VQX5</accession>
<dbReference type="SMART" id="SM00563">
    <property type="entry name" value="PlsC"/>
    <property type="match status" value="1"/>
</dbReference>
<evidence type="ECO:0000256" key="2">
    <source>
        <dbReference type="ARBA" id="ARBA00023315"/>
    </source>
</evidence>
<keyword evidence="1 4" id="KW-0808">Transferase</keyword>
<evidence type="ECO:0000256" key="1">
    <source>
        <dbReference type="ARBA" id="ARBA00022679"/>
    </source>
</evidence>
<dbReference type="STRING" id="1499966.U14_00900"/>
<gene>
    <name evidence="4" type="ORF">U14_00900</name>
</gene>
<organism evidence="4">
    <name type="scientific">Candidatus Moduliflexus flocculans</name>
    <dbReference type="NCBI Taxonomy" id="1499966"/>
    <lineage>
        <taxon>Bacteria</taxon>
        <taxon>Candidatus Moduliflexota</taxon>
        <taxon>Candidatus Moduliflexia</taxon>
        <taxon>Candidatus Moduliflexales</taxon>
        <taxon>Candidatus Moduliflexaceae</taxon>
    </lineage>
</organism>
<dbReference type="PANTHER" id="PTHR10434">
    <property type="entry name" value="1-ACYL-SN-GLYCEROL-3-PHOSPHATE ACYLTRANSFERASE"/>
    <property type="match status" value="1"/>
</dbReference>
<dbReference type="EMBL" id="DF820455">
    <property type="protein sequence ID" value="GAK49677.1"/>
    <property type="molecule type" value="Genomic_DNA"/>
</dbReference>
<evidence type="ECO:0000259" key="3">
    <source>
        <dbReference type="SMART" id="SM00563"/>
    </source>
</evidence>
<dbReference type="Pfam" id="PF01553">
    <property type="entry name" value="Acyltransferase"/>
    <property type="match status" value="1"/>
</dbReference>
<dbReference type="PANTHER" id="PTHR10434:SF11">
    <property type="entry name" value="1-ACYL-SN-GLYCEROL-3-PHOSPHATE ACYLTRANSFERASE"/>
    <property type="match status" value="1"/>
</dbReference>
<proteinExistence type="predicted"/>
<reference evidence="4" key="1">
    <citation type="journal article" date="2015" name="PeerJ">
        <title>First genomic representation of candidate bacterial phylum KSB3 points to enhanced environmental sensing as a trigger of wastewater bulking.</title>
        <authorList>
            <person name="Sekiguchi Y."/>
            <person name="Ohashi A."/>
            <person name="Parks D.H."/>
            <person name="Yamauchi T."/>
            <person name="Tyson G.W."/>
            <person name="Hugenholtz P."/>
        </authorList>
    </citation>
    <scope>NUCLEOTIDE SEQUENCE [LARGE SCALE GENOMIC DNA]</scope>
</reference>
<dbReference type="AlphaFoldDB" id="A0A0S6VQX5"/>
<dbReference type="SUPFAM" id="SSF69593">
    <property type="entry name" value="Glycerol-3-phosphate (1)-acyltransferase"/>
    <property type="match status" value="1"/>
</dbReference>
<sequence>MHPIDDTTFTLTDFTRRYYLPARPYGYALFRLYFRLEAIGIEHIPASGAVVLVPNHSSFMDPPLLSAVVPRVIYFLMLHHHYYHPRFHWLFSRLPCIPVKRSGASLSAMKACLDTLEHQQILCVFPEGGISEEHKAKGLRQGAAMMALKTGAPIVPVALHGVSTALPLGKIFPRPRRITIKFGEPIPAPDGDARDKDQLQRLTEDVMAHIHDLLHDAKNPVRT</sequence>
<dbReference type="GO" id="GO:0006654">
    <property type="term" value="P:phosphatidic acid biosynthetic process"/>
    <property type="evidence" value="ECO:0007669"/>
    <property type="project" value="TreeGrafter"/>
</dbReference>
<name>A0A0S6VQX5_9BACT</name>
<feature type="domain" description="Phospholipid/glycerol acyltransferase" evidence="3">
    <location>
        <begin position="50"/>
        <end position="162"/>
    </location>
</feature>
<dbReference type="InterPro" id="IPR002123">
    <property type="entry name" value="Plipid/glycerol_acylTrfase"/>
</dbReference>
<dbReference type="CDD" id="cd07989">
    <property type="entry name" value="LPLAT_AGPAT-like"/>
    <property type="match status" value="1"/>
</dbReference>
<evidence type="ECO:0000313" key="4">
    <source>
        <dbReference type="EMBL" id="GAK49677.1"/>
    </source>
</evidence>
<evidence type="ECO:0000313" key="5">
    <source>
        <dbReference type="Proteomes" id="UP000030700"/>
    </source>
</evidence>